<dbReference type="PROSITE" id="PS51186">
    <property type="entry name" value="GNAT"/>
    <property type="match status" value="1"/>
</dbReference>
<protein>
    <submittedName>
        <fullName evidence="2">Acetyltransferase (GNAT) family protein</fullName>
    </submittedName>
</protein>
<accession>A0A2T0WGM7</accession>
<evidence type="ECO:0000313" key="2">
    <source>
        <dbReference type="EMBL" id="PRY85674.1"/>
    </source>
</evidence>
<gene>
    <name evidence="2" type="ORF">CLW00_11116</name>
</gene>
<dbReference type="RefSeq" id="WP_106134856.1">
    <property type="nucleotide sequence ID" value="NZ_PVTR01000011.1"/>
</dbReference>
<keyword evidence="2" id="KW-0808">Transferase</keyword>
<sequence length="302" mass="35582">MKYSCDPSLLFDSQYSEDLDHEYLLNIHEQLDLNSNQGFYVDSSNCYLKASFLNWDSNHFGFPMARLEYLFFTDSNVIENNWKLFIDWLTENRINHVSFRSNSQNIEVINYLKSNNFSIISRKYMLRIAKDRYVNKQTILPLFELPLNNEILYLGEKSFKYGRFFNDQFIDNSKAKLLYKKWLENSIIDKNHSIILNVKEDEVLGFVLFKKGLNYSSDLDLQFPHGLISLIATNENHAGKGIGKQLLNSAMWHLFERESCKVVYANTDIMNLESLRLFQSQGFTVYNELSELRMWYSSDSSK</sequence>
<proteinExistence type="predicted"/>
<evidence type="ECO:0000259" key="1">
    <source>
        <dbReference type="PROSITE" id="PS51186"/>
    </source>
</evidence>
<dbReference type="CDD" id="cd04301">
    <property type="entry name" value="NAT_SF"/>
    <property type="match status" value="1"/>
</dbReference>
<evidence type="ECO:0000313" key="3">
    <source>
        <dbReference type="Proteomes" id="UP000238157"/>
    </source>
</evidence>
<dbReference type="GO" id="GO:0016747">
    <property type="term" value="F:acyltransferase activity, transferring groups other than amino-acyl groups"/>
    <property type="evidence" value="ECO:0007669"/>
    <property type="project" value="InterPro"/>
</dbReference>
<reference evidence="2 3" key="1">
    <citation type="submission" date="2018-03" db="EMBL/GenBank/DDBJ databases">
        <title>Genomic Encyclopedia of Archaeal and Bacterial Type Strains, Phase II (KMG-II): from individual species to whole genera.</title>
        <authorList>
            <person name="Goeker M."/>
        </authorList>
    </citation>
    <scope>NUCLEOTIDE SEQUENCE [LARGE SCALE GENOMIC DNA]</scope>
    <source>
        <strain evidence="2 3">DSM 27929</strain>
    </source>
</reference>
<dbReference type="AlphaFoldDB" id="A0A2T0WGM7"/>
<dbReference type="EMBL" id="PVTR01000011">
    <property type="protein sequence ID" value="PRY85674.1"/>
    <property type="molecule type" value="Genomic_DNA"/>
</dbReference>
<feature type="domain" description="N-acetyltransferase" evidence="1">
    <location>
        <begin position="149"/>
        <end position="302"/>
    </location>
</feature>
<dbReference type="InterPro" id="IPR016181">
    <property type="entry name" value="Acyl_CoA_acyltransferase"/>
</dbReference>
<dbReference type="InterPro" id="IPR000182">
    <property type="entry name" value="GNAT_dom"/>
</dbReference>
<dbReference type="Gene3D" id="3.40.630.30">
    <property type="match status" value="1"/>
</dbReference>
<organism evidence="2 3">
    <name type="scientific">Mongoliibacter ruber</name>
    <dbReference type="NCBI Taxonomy" id="1750599"/>
    <lineage>
        <taxon>Bacteria</taxon>
        <taxon>Pseudomonadati</taxon>
        <taxon>Bacteroidota</taxon>
        <taxon>Cytophagia</taxon>
        <taxon>Cytophagales</taxon>
        <taxon>Cyclobacteriaceae</taxon>
        <taxon>Mongoliibacter</taxon>
    </lineage>
</organism>
<dbReference type="OrthoDB" id="1342666at2"/>
<dbReference type="Proteomes" id="UP000238157">
    <property type="component" value="Unassembled WGS sequence"/>
</dbReference>
<dbReference type="Pfam" id="PF00583">
    <property type="entry name" value="Acetyltransf_1"/>
    <property type="match status" value="1"/>
</dbReference>
<name>A0A2T0WGM7_9BACT</name>
<comment type="caution">
    <text evidence="2">The sequence shown here is derived from an EMBL/GenBank/DDBJ whole genome shotgun (WGS) entry which is preliminary data.</text>
</comment>
<keyword evidence="3" id="KW-1185">Reference proteome</keyword>
<dbReference type="SUPFAM" id="SSF55729">
    <property type="entry name" value="Acyl-CoA N-acyltransferases (Nat)"/>
    <property type="match status" value="1"/>
</dbReference>